<gene>
    <name evidence="5" type="ORF">PMAYCL1PPCAC_30399</name>
</gene>
<feature type="domain" description="ShKT" evidence="4">
    <location>
        <begin position="1"/>
        <end position="32"/>
    </location>
</feature>
<feature type="domain" description="PLAC" evidence="3">
    <location>
        <begin position="40"/>
        <end position="77"/>
    </location>
</feature>
<evidence type="ECO:0000256" key="1">
    <source>
        <dbReference type="ARBA" id="ARBA00022729"/>
    </source>
</evidence>
<dbReference type="EMBL" id="BTRK01000006">
    <property type="protein sequence ID" value="GMR60204.1"/>
    <property type="molecule type" value="Genomic_DNA"/>
</dbReference>
<dbReference type="Pfam" id="PF01549">
    <property type="entry name" value="ShK"/>
    <property type="match status" value="1"/>
</dbReference>
<dbReference type="PROSITE" id="PS50900">
    <property type="entry name" value="PLAC"/>
    <property type="match status" value="1"/>
</dbReference>
<organism evidence="5 6">
    <name type="scientific">Pristionchus mayeri</name>
    <dbReference type="NCBI Taxonomy" id="1317129"/>
    <lineage>
        <taxon>Eukaryota</taxon>
        <taxon>Metazoa</taxon>
        <taxon>Ecdysozoa</taxon>
        <taxon>Nematoda</taxon>
        <taxon>Chromadorea</taxon>
        <taxon>Rhabditida</taxon>
        <taxon>Rhabditina</taxon>
        <taxon>Diplogasteromorpha</taxon>
        <taxon>Diplogasteroidea</taxon>
        <taxon>Neodiplogasteridae</taxon>
        <taxon>Pristionchus</taxon>
    </lineage>
</organism>
<evidence type="ECO:0000313" key="5">
    <source>
        <dbReference type="EMBL" id="GMR60204.1"/>
    </source>
</evidence>
<evidence type="ECO:0000256" key="2">
    <source>
        <dbReference type="PROSITE-ProRule" id="PRU01005"/>
    </source>
</evidence>
<sequence length="187" mass="18118">RCSYWTKNGFCNHTFYNEHYKKQRCATACGLCSTPNPTGVTGACVDTIQQCASYVSQGYCSIPGGRQTCCATCTRLTPTTGQPSSGVDIGSILSGLGGIIPGLGGGGSGGQQPQPQTGNTLGALGSILGGLTGGGGGQGGEANPLAALGNVLPQIAGGGGGGTNPLSTVTNGLGAVGNLANLAGLLG</sequence>
<dbReference type="InterPro" id="IPR010909">
    <property type="entry name" value="PLAC"/>
</dbReference>
<protein>
    <recommendedName>
        <fullName evidence="7">ShK domain-containing protein</fullName>
    </recommendedName>
</protein>
<name>A0AAN5DE45_9BILA</name>
<dbReference type="PANTHER" id="PTHR46707">
    <property type="entry name" value="PROTEIN CBG07468"/>
    <property type="match status" value="1"/>
</dbReference>
<keyword evidence="1" id="KW-0732">Signal</keyword>
<accession>A0AAN5DE45</accession>
<dbReference type="Proteomes" id="UP001328107">
    <property type="component" value="Unassembled WGS sequence"/>
</dbReference>
<dbReference type="PROSITE" id="PS51670">
    <property type="entry name" value="SHKT"/>
    <property type="match status" value="1"/>
</dbReference>
<evidence type="ECO:0000313" key="6">
    <source>
        <dbReference type="Proteomes" id="UP001328107"/>
    </source>
</evidence>
<dbReference type="PANTHER" id="PTHR46707:SF1">
    <property type="entry name" value="COEXPRESSED WITH POLYCYSTINS-RELATED"/>
    <property type="match status" value="1"/>
</dbReference>
<reference evidence="6" key="1">
    <citation type="submission" date="2022-10" db="EMBL/GenBank/DDBJ databases">
        <title>Genome assembly of Pristionchus species.</title>
        <authorList>
            <person name="Yoshida K."/>
            <person name="Sommer R.J."/>
        </authorList>
    </citation>
    <scope>NUCLEOTIDE SEQUENCE [LARGE SCALE GENOMIC DNA]</scope>
    <source>
        <strain evidence="6">RS5460</strain>
    </source>
</reference>
<dbReference type="InterPro" id="IPR003582">
    <property type="entry name" value="ShKT_dom"/>
</dbReference>
<evidence type="ECO:0008006" key="7">
    <source>
        <dbReference type="Google" id="ProtNLM"/>
    </source>
</evidence>
<comment type="caution">
    <text evidence="5">The sequence shown here is derived from an EMBL/GenBank/DDBJ whole genome shotgun (WGS) entry which is preliminary data.</text>
</comment>
<feature type="non-terminal residue" evidence="5">
    <location>
        <position position="1"/>
    </location>
</feature>
<evidence type="ECO:0000259" key="3">
    <source>
        <dbReference type="PROSITE" id="PS50900"/>
    </source>
</evidence>
<proteinExistence type="predicted"/>
<evidence type="ECO:0000259" key="4">
    <source>
        <dbReference type="PROSITE" id="PS51670"/>
    </source>
</evidence>
<keyword evidence="6" id="KW-1185">Reference proteome</keyword>
<dbReference type="AlphaFoldDB" id="A0AAN5DE45"/>
<comment type="caution">
    <text evidence="2">Lacks conserved residue(s) required for the propagation of feature annotation.</text>
</comment>